<comment type="caution">
    <text evidence="2">The sequence shown here is derived from an EMBL/GenBank/DDBJ whole genome shotgun (WGS) entry which is preliminary data.</text>
</comment>
<dbReference type="Gene3D" id="3.30.2140.10">
    <property type="entry name" value="Arylamine N-acetyltransferase"/>
    <property type="match status" value="1"/>
</dbReference>
<dbReference type="SUPFAM" id="SSF54001">
    <property type="entry name" value="Cysteine proteinases"/>
    <property type="match status" value="1"/>
</dbReference>
<dbReference type="GO" id="GO:0016407">
    <property type="term" value="F:acetyltransferase activity"/>
    <property type="evidence" value="ECO:0007669"/>
    <property type="project" value="InterPro"/>
</dbReference>
<dbReference type="Pfam" id="PF00797">
    <property type="entry name" value="Acetyltransf_2"/>
    <property type="match status" value="1"/>
</dbReference>
<dbReference type="InterPro" id="IPR038765">
    <property type="entry name" value="Papain-like_cys_pep_sf"/>
</dbReference>
<protein>
    <submittedName>
        <fullName evidence="2">Arylamine N-acetyltransferase</fullName>
    </submittedName>
</protein>
<keyword evidence="2" id="KW-0808">Transferase</keyword>
<dbReference type="RefSeq" id="WP_122918591.1">
    <property type="nucleotide sequence ID" value="NZ_RHHQ01000012.1"/>
</dbReference>
<dbReference type="Proteomes" id="UP000271031">
    <property type="component" value="Unassembled WGS sequence"/>
</dbReference>
<dbReference type="PANTHER" id="PTHR11786">
    <property type="entry name" value="N-HYDROXYARYLAMINE O-ACETYLTRANSFERASE"/>
    <property type="match status" value="1"/>
</dbReference>
<accession>A0A3M8DFT2</accession>
<dbReference type="OrthoDB" id="7181050at2"/>
<dbReference type="Gene3D" id="2.40.128.150">
    <property type="entry name" value="Cysteine proteinases"/>
    <property type="match status" value="1"/>
</dbReference>
<dbReference type="PANTHER" id="PTHR11786:SF0">
    <property type="entry name" value="ARYLAMINE N-ACETYLTRANSFERASE 4-RELATED"/>
    <property type="match status" value="1"/>
</dbReference>
<keyword evidence="3" id="KW-1185">Reference proteome</keyword>
<reference evidence="2 3" key="1">
    <citation type="submission" date="2018-10" db="EMBL/GenBank/DDBJ databases">
        <title>Phylogenomics of Brevibacillus.</title>
        <authorList>
            <person name="Dunlap C."/>
        </authorList>
    </citation>
    <scope>NUCLEOTIDE SEQUENCE [LARGE SCALE GENOMIC DNA]</scope>
    <source>
        <strain evidence="2 3">JCM 15716</strain>
    </source>
</reference>
<name>A0A3M8DFT2_9BACL</name>
<evidence type="ECO:0000313" key="2">
    <source>
        <dbReference type="EMBL" id="RNB86894.1"/>
    </source>
</evidence>
<dbReference type="EMBL" id="RHHQ01000012">
    <property type="protein sequence ID" value="RNB86894.1"/>
    <property type="molecule type" value="Genomic_DNA"/>
</dbReference>
<comment type="similarity">
    <text evidence="1">Belongs to the arylamine N-acetyltransferase family.</text>
</comment>
<organism evidence="2 3">
    <name type="scientific">Brevibacillus fluminis</name>
    <dbReference type="NCBI Taxonomy" id="511487"/>
    <lineage>
        <taxon>Bacteria</taxon>
        <taxon>Bacillati</taxon>
        <taxon>Bacillota</taxon>
        <taxon>Bacilli</taxon>
        <taxon>Bacillales</taxon>
        <taxon>Paenibacillaceae</taxon>
        <taxon>Brevibacillus</taxon>
    </lineage>
</organism>
<dbReference type="AlphaFoldDB" id="A0A3M8DFT2"/>
<sequence length="291" mass="33333">MYQMTKEERTAYLRRIGISDLHEPTKEYLFALHKAHVETLAWQCIDIFAGKPVGMDVEESIQLILDGRSGYCFHLNGAFSTLLRSLGYNVSMHRAGVQPLGAEPRINSFHLGLTVNLAGAHQEEDRWIVDVGLGDMPYEPLPLRFGTYEHAPLHYKVMESSVAANGWRLEHDPFATFTGVDFAPDVVESLEEFKPKHEYYSRHAESPWINLFLIRHRHATGSNELRGCVWSKYDKDGVHKTELQTKSQWLAVLGDVFGEHLVAYSDLVKDELWKRVSRAHEEWKKSKAQKA</sequence>
<dbReference type="InterPro" id="IPR001447">
    <property type="entry name" value="Arylamine_N-AcTrfase"/>
</dbReference>
<gene>
    <name evidence="2" type="ORF">EDM56_14350</name>
</gene>
<proteinExistence type="inferred from homology"/>
<evidence type="ECO:0000256" key="1">
    <source>
        <dbReference type="ARBA" id="ARBA00006547"/>
    </source>
</evidence>
<evidence type="ECO:0000313" key="3">
    <source>
        <dbReference type="Proteomes" id="UP000271031"/>
    </source>
</evidence>